<keyword evidence="2" id="KW-1185">Reference proteome</keyword>
<dbReference type="InterPro" id="IPR023214">
    <property type="entry name" value="HAD_sf"/>
</dbReference>
<name>A0ABS7FND3_9ACTN</name>
<dbReference type="PANTHER" id="PTHR43434">
    <property type="entry name" value="PHOSPHOGLYCOLATE PHOSPHATASE"/>
    <property type="match status" value="1"/>
</dbReference>
<dbReference type="Pfam" id="PF00702">
    <property type="entry name" value="Hydrolase"/>
    <property type="match status" value="1"/>
</dbReference>
<dbReference type="SUPFAM" id="SSF56784">
    <property type="entry name" value="HAD-like"/>
    <property type="match status" value="1"/>
</dbReference>
<dbReference type="InterPro" id="IPR050155">
    <property type="entry name" value="HAD-like_hydrolase_sf"/>
</dbReference>
<proteinExistence type="predicted"/>
<accession>A0ABS7FND3</accession>
<dbReference type="Proteomes" id="UP000774570">
    <property type="component" value="Unassembled WGS sequence"/>
</dbReference>
<dbReference type="InterPro" id="IPR036412">
    <property type="entry name" value="HAD-like_sf"/>
</dbReference>
<sequence>MTGAAPITIACLDLAGTTVADGGALRAAHTEALAALGLAPGTSAHAAALARADAAPAAEALDLYRAVFADEARAQAAHLAFESSYERIVGRHGLAPVPGAEQALDELAKAGVRICLVSSLGRRTLGRVLEALGWWDRADFAVCPDGAGRGQPWPDLILSAALRAGTDDVRHIAVCGGTAEAMLAGRRAGASIVAGVRTGPHDAPTLRASGATHILPSVADLPPLLLEAREPADPG</sequence>
<evidence type="ECO:0000313" key="1">
    <source>
        <dbReference type="EMBL" id="MBW8481826.1"/>
    </source>
</evidence>
<comment type="caution">
    <text evidence="1">The sequence shown here is derived from an EMBL/GenBank/DDBJ whole genome shotgun (WGS) entry which is preliminary data.</text>
</comment>
<gene>
    <name evidence="1" type="ORF">K1Y72_05555</name>
</gene>
<dbReference type="PANTHER" id="PTHR43434:SF19">
    <property type="entry name" value="PHOSPHONOACETALDEHYDE HYDROLASE"/>
    <property type="match status" value="1"/>
</dbReference>
<protein>
    <submittedName>
        <fullName evidence="1">HAD hydrolase-like protein</fullName>
    </submittedName>
</protein>
<reference evidence="1 2" key="1">
    <citation type="submission" date="2021-07" db="EMBL/GenBank/DDBJ databases">
        <title>Actinomadura sp. PM05-2 isolated from lichen.</title>
        <authorList>
            <person name="Somphong A."/>
            <person name="Phongsopitanun W."/>
            <person name="Tanasupawat S."/>
            <person name="Peongsungnone V."/>
        </authorList>
    </citation>
    <scope>NUCLEOTIDE SEQUENCE [LARGE SCALE GENOMIC DNA]</scope>
    <source>
        <strain evidence="1 2">PM05-2</strain>
    </source>
</reference>
<organism evidence="1 2">
    <name type="scientific">Actinomadura parmotrematis</name>
    <dbReference type="NCBI Taxonomy" id="2864039"/>
    <lineage>
        <taxon>Bacteria</taxon>
        <taxon>Bacillati</taxon>
        <taxon>Actinomycetota</taxon>
        <taxon>Actinomycetes</taxon>
        <taxon>Streptosporangiales</taxon>
        <taxon>Thermomonosporaceae</taxon>
        <taxon>Actinomadura</taxon>
    </lineage>
</organism>
<dbReference type="EMBL" id="JAIBOA010000003">
    <property type="protein sequence ID" value="MBW8481826.1"/>
    <property type="molecule type" value="Genomic_DNA"/>
</dbReference>
<dbReference type="RefSeq" id="WP_220163871.1">
    <property type="nucleotide sequence ID" value="NZ_JAIBOA010000003.1"/>
</dbReference>
<evidence type="ECO:0000313" key="2">
    <source>
        <dbReference type="Proteomes" id="UP000774570"/>
    </source>
</evidence>
<dbReference type="Gene3D" id="3.40.50.1000">
    <property type="entry name" value="HAD superfamily/HAD-like"/>
    <property type="match status" value="1"/>
</dbReference>